<keyword evidence="1" id="KW-0732">Signal</keyword>
<dbReference type="AlphaFoldDB" id="A0A848LSG2"/>
<dbReference type="Gene3D" id="2.40.160.20">
    <property type="match status" value="1"/>
</dbReference>
<reference evidence="2 3" key="1">
    <citation type="submission" date="2020-04" db="EMBL/GenBank/DDBJ databases">
        <title>Draft genome of Pyxidicoccus fallax type strain.</title>
        <authorList>
            <person name="Whitworth D.E."/>
        </authorList>
    </citation>
    <scope>NUCLEOTIDE SEQUENCE [LARGE SCALE GENOMIC DNA]</scope>
    <source>
        <strain evidence="2 3">DSM 14698</strain>
    </source>
</reference>
<evidence type="ECO:0000256" key="1">
    <source>
        <dbReference type="SAM" id="SignalP"/>
    </source>
</evidence>
<protein>
    <submittedName>
        <fullName evidence="2">Outer membrane beta-barrel protein</fullName>
    </submittedName>
</protein>
<dbReference type="RefSeq" id="WP_169350102.1">
    <property type="nucleotide sequence ID" value="NZ_JABBJJ010000279.1"/>
</dbReference>
<accession>A0A848LSG2</accession>
<keyword evidence="3" id="KW-1185">Reference proteome</keyword>
<dbReference type="EMBL" id="JABBJJ010000279">
    <property type="protein sequence ID" value="NMO20897.1"/>
    <property type="molecule type" value="Genomic_DNA"/>
</dbReference>
<evidence type="ECO:0000313" key="2">
    <source>
        <dbReference type="EMBL" id="NMO20897.1"/>
    </source>
</evidence>
<dbReference type="SUPFAM" id="SSF56925">
    <property type="entry name" value="OMPA-like"/>
    <property type="match status" value="1"/>
</dbReference>
<proteinExistence type="predicted"/>
<sequence>MRAIMFRSLVGTVLLGSGAAHAETTLTFYLGLSLTHDSDVRVQLRDGTDLKYRGISWASRSFELPFYYGLQLTHHFEPRRDWGVRLDFFHDKAYSDAAQPVPVTGTRGGERVDTTEPLNTTVQGFNMSHGTNYLTLNVLHRWNSGPEPGSTGRLQPYVGAGAGLMLPHVEATVGSESVGEYQLTGPAFQLLGGLAWPFASRLSVFGEYRVTRGDASVSIPGGELDTTLYTHHFVAGPSLRLPLLP</sequence>
<feature type="chain" id="PRO_5032660275" evidence="1">
    <location>
        <begin position="23"/>
        <end position="245"/>
    </location>
</feature>
<name>A0A848LSG2_9BACT</name>
<organism evidence="2 3">
    <name type="scientific">Pyxidicoccus fallax</name>
    <dbReference type="NCBI Taxonomy" id="394095"/>
    <lineage>
        <taxon>Bacteria</taxon>
        <taxon>Pseudomonadati</taxon>
        <taxon>Myxococcota</taxon>
        <taxon>Myxococcia</taxon>
        <taxon>Myxococcales</taxon>
        <taxon>Cystobacterineae</taxon>
        <taxon>Myxococcaceae</taxon>
        <taxon>Pyxidicoccus</taxon>
    </lineage>
</organism>
<evidence type="ECO:0000313" key="3">
    <source>
        <dbReference type="Proteomes" id="UP000518300"/>
    </source>
</evidence>
<dbReference type="InterPro" id="IPR011250">
    <property type="entry name" value="OMP/PagP_B-barrel"/>
</dbReference>
<dbReference type="Proteomes" id="UP000518300">
    <property type="component" value="Unassembled WGS sequence"/>
</dbReference>
<feature type="signal peptide" evidence="1">
    <location>
        <begin position="1"/>
        <end position="22"/>
    </location>
</feature>
<gene>
    <name evidence="2" type="ORF">HG543_39545</name>
</gene>
<comment type="caution">
    <text evidence="2">The sequence shown here is derived from an EMBL/GenBank/DDBJ whole genome shotgun (WGS) entry which is preliminary data.</text>
</comment>